<gene>
    <name evidence="3" type="ORF">UW79_C0002G0028</name>
</gene>
<dbReference type="Proteomes" id="UP000034032">
    <property type="component" value="Unassembled WGS sequence"/>
</dbReference>
<accession>A0A0G1KG49</accession>
<feature type="transmembrane region" description="Helical" evidence="1">
    <location>
        <begin position="29"/>
        <end position="49"/>
    </location>
</feature>
<reference evidence="3 4" key="1">
    <citation type="journal article" date="2015" name="Nature">
        <title>rRNA introns, odd ribosomes, and small enigmatic genomes across a large radiation of phyla.</title>
        <authorList>
            <person name="Brown C.T."/>
            <person name="Hug L.A."/>
            <person name="Thomas B.C."/>
            <person name="Sharon I."/>
            <person name="Castelle C.J."/>
            <person name="Singh A."/>
            <person name="Wilkins M.J."/>
            <person name="Williams K.H."/>
            <person name="Banfield J.F."/>
        </authorList>
    </citation>
    <scope>NUCLEOTIDE SEQUENCE [LARGE SCALE GENOMIC DNA]</scope>
</reference>
<evidence type="ECO:0000313" key="4">
    <source>
        <dbReference type="Proteomes" id="UP000034032"/>
    </source>
</evidence>
<dbReference type="PANTHER" id="PTHR14969">
    <property type="entry name" value="SPHINGOSINE-1-PHOSPHATE PHOSPHOHYDROLASE"/>
    <property type="match status" value="1"/>
</dbReference>
<feature type="transmembrane region" description="Helical" evidence="1">
    <location>
        <begin position="142"/>
        <end position="159"/>
    </location>
</feature>
<dbReference type="InterPro" id="IPR036938">
    <property type="entry name" value="PAP2/HPO_sf"/>
</dbReference>
<feature type="transmembrane region" description="Helical" evidence="1">
    <location>
        <begin position="70"/>
        <end position="93"/>
    </location>
</feature>
<dbReference type="Gene3D" id="1.20.144.10">
    <property type="entry name" value="Phosphatidic acid phosphatase type 2/haloperoxidase"/>
    <property type="match status" value="1"/>
</dbReference>
<keyword evidence="1" id="KW-0472">Membrane</keyword>
<evidence type="ECO:0000313" key="3">
    <source>
        <dbReference type="EMBL" id="KKT82711.1"/>
    </source>
</evidence>
<evidence type="ECO:0000256" key="1">
    <source>
        <dbReference type="SAM" id="Phobius"/>
    </source>
</evidence>
<dbReference type="SUPFAM" id="SSF48317">
    <property type="entry name" value="Acid phosphatase/Vanadium-dependent haloperoxidase"/>
    <property type="match status" value="1"/>
</dbReference>
<feature type="domain" description="Phosphatidic acid phosphatase type 2/haloperoxidase" evidence="2">
    <location>
        <begin position="70"/>
        <end position="180"/>
    </location>
</feature>
<dbReference type="InterPro" id="IPR000326">
    <property type="entry name" value="PAP2/HPO"/>
</dbReference>
<dbReference type="AlphaFoldDB" id="A0A0G1KG49"/>
<proteinExistence type="predicted"/>
<evidence type="ECO:0000259" key="2">
    <source>
        <dbReference type="SMART" id="SM00014"/>
    </source>
</evidence>
<dbReference type="Pfam" id="PF01569">
    <property type="entry name" value="PAP2"/>
    <property type="match status" value="1"/>
</dbReference>
<feature type="transmembrane region" description="Helical" evidence="1">
    <location>
        <begin position="165"/>
        <end position="183"/>
    </location>
</feature>
<organism evidence="3 4">
    <name type="scientific">Candidatus Yanofskybacteria bacterium GW2011_GWA2_44_9</name>
    <dbReference type="NCBI Taxonomy" id="1619025"/>
    <lineage>
        <taxon>Bacteria</taxon>
        <taxon>Candidatus Yanofskyibacteriota</taxon>
    </lineage>
</organism>
<comment type="caution">
    <text evidence="3">The sequence shown here is derived from an EMBL/GenBank/DDBJ whole genome shotgun (WGS) entry which is preliminary data.</text>
</comment>
<dbReference type="SMART" id="SM00014">
    <property type="entry name" value="acidPPc"/>
    <property type="match status" value="1"/>
</dbReference>
<name>A0A0G1KG49_9BACT</name>
<dbReference type="EMBL" id="LCJR01000002">
    <property type="protein sequence ID" value="KKT82711.1"/>
    <property type="molecule type" value="Genomic_DNA"/>
</dbReference>
<dbReference type="PANTHER" id="PTHR14969:SF13">
    <property type="entry name" value="AT30094P"/>
    <property type="match status" value="1"/>
</dbReference>
<keyword evidence="1" id="KW-1133">Transmembrane helix</keyword>
<protein>
    <submittedName>
        <fullName evidence="3">Bacitracin transport permease protein BCRC</fullName>
    </submittedName>
</protein>
<feature type="transmembrane region" description="Helical" evidence="1">
    <location>
        <begin position="113"/>
        <end position="135"/>
    </location>
</feature>
<sequence length="190" mass="21739">MNEILFREINSWTSQIYWLDRFMVFSAEWLGYFLILLLIAPLLLTFFIRNKYISLLVRSALLKLSYYKEMVVVAFGSAIIARLIFAEAIRFFYYNPRPFLVLDNVKQLINHETTGSLPSGHASFYFALAAGVYIYNKKAGRIYLISAGLIGFARVFSGVHWPADILAGAALGIGTAFLVRHLYRKYKTGR</sequence>
<keyword evidence="1" id="KW-0812">Transmembrane</keyword>